<evidence type="ECO:0000313" key="7">
    <source>
        <dbReference type="Proteomes" id="UP000325440"/>
    </source>
</evidence>
<dbReference type="AlphaFoldDB" id="A0A5E4MVK3"/>
<reference evidence="6 7" key="1">
    <citation type="submission" date="2019-08" db="EMBL/GenBank/DDBJ databases">
        <authorList>
            <person name="Alioto T."/>
            <person name="Alioto T."/>
            <person name="Gomez Garrido J."/>
        </authorList>
    </citation>
    <scope>NUCLEOTIDE SEQUENCE [LARGE SCALE GENOMIC DNA]</scope>
</reference>
<dbReference type="InterPro" id="IPR011017">
    <property type="entry name" value="TRASH_dom"/>
</dbReference>
<feature type="region of interest" description="Disordered" evidence="4">
    <location>
        <begin position="231"/>
        <end position="251"/>
    </location>
</feature>
<dbReference type="Pfam" id="PF25561">
    <property type="entry name" value="QRICH1"/>
    <property type="match status" value="1"/>
</dbReference>
<evidence type="ECO:0000256" key="2">
    <source>
        <dbReference type="ARBA" id="ARBA00022553"/>
    </source>
</evidence>
<dbReference type="InterPro" id="IPR051284">
    <property type="entry name" value="ZnF_MYMT-QRICH1"/>
</dbReference>
<dbReference type="InterPro" id="IPR057926">
    <property type="entry name" value="QRICH1_dom"/>
</dbReference>
<keyword evidence="3" id="KW-0832">Ubl conjugation</keyword>
<keyword evidence="7" id="KW-1185">Reference proteome</keyword>
<dbReference type="PANTHER" id="PTHR45736">
    <property type="entry name" value="ZINC FINGER MYM-TYPE PROTEIN"/>
    <property type="match status" value="1"/>
</dbReference>
<keyword evidence="1" id="KW-1017">Isopeptide bond</keyword>
<dbReference type="InterPro" id="IPR021893">
    <property type="entry name" value="ZMYM2-like_C"/>
</dbReference>
<dbReference type="EMBL" id="CABPRJ010001426">
    <property type="protein sequence ID" value="VVC35532.1"/>
    <property type="molecule type" value="Genomic_DNA"/>
</dbReference>
<sequence length="1230" mass="140358">MSEHLNATDELSVDQQSLPFVKSLESFHSDKTDHNYIVEAIPENCIDISAEVCEPVENSDNIMHCLGMSAKNNSINEKLKIDDLKKQTDDITDNTKLMDSEHILHQTDVDAISCMNNSSAMVENSSAITVADSVHNEITKNLNENIEVSTNETDQITNNNIMIDLPPIDVLKSIRHSDSNEISDKEIVLKKPNSNEDIIMHDDCSVSEENLNQNNVLLSAELYPEQHVSNESDETLLKTSSRPQRQAAKKAENQIREIAKEIIKPLDTIDEQIIDIIEGLSSPLKKVCCQCNRFRLCKFSVKDYKSMYLCQEDCVASYRKKNDQYNLENKCEQCLSVISENQEKTFCWQTKHFCSVICLNNFQTRIFNLNCLNCQILIKSDNLGKYCRFISGKILQFCETACIESYEKRLNLCVFCQKELDDDCEFEEFCSSFCQTKDYESKKKHIEPDSSVDYGAHETTRAIDKCKVCFCKLNSSSANNIRIFSNTNMLFKFCSNQCLNKFIVFKKRSVSCFLCKFRKFSFDMISTKNVSSSGHTYICSLNCLHQLQELPQSKSKKIICDKCGLSSQARHKTIINASTYNFCSRNCLNSFQTGKRQKDKSKFKNEKQSSVSRVSTRKSARKEENYLSDSDGINNTYQKPSKVKNKVSRKINYEDTNVLPMVNKEVQTDQTGSKGIIIPVPVPVYVPMPMHMYVMPYPVPVPIPIPLPIPIFIPTTKNTAKGIFKDIKKIKDETPSDPFEAELLMMAGMVAEDQKNGQSSSSDSENDESNSEYNDDTKVVSSSARNHNPFSDDVLAIALNMAGADTESLEGANDISTISSNNQVNQIIDDVEANLVSSTIMPQTPDPMNNITQDDMISSPQDMLRRPPRKRAPRTQSQRSSNVKRSRKNEYPQCIQSSTGLDQQQMVQNSLYSIPMSAVKPDANMCLKYTLGVTAWRQWASMKSIEFEKTLSSNVCSVKKTNIFKLDLLQLTASELNYSLSQFVKEVRKPNGNEYAPDTIYYLCLGVQQYLFENGRIDNIFTDILYEQFTDTLNEVAKRFTELYNDTKFIVTRVEEEYLWESKQLGAHSPYVLLCTLIFFNTKHFNLTSVEEHMQLSFSHIMKHWKRNPNQQPSTSGVKAPGTYRNVLLRFYPPQASIDSPNSRKKKVYEQHENEENPLRCPVKLYEFYLSKCPESVKTRNDMFYLTAERSCVPDSPVWYSTCALNKESLEKMLNRVKMVKEINVALLST</sequence>
<feature type="compositionally biased region" description="Polar residues" evidence="4">
    <location>
        <begin position="627"/>
        <end position="639"/>
    </location>
</feature>
<evidence type="ECO:0000313" key="6">
    <source>
        <dbReference type="EMBL" id="VVC35532.1"/>
    </source>
</evidence>
<dbReference type="Pfam" id="PF12012">
    <property type="entry name" value="DUF3504"/>
    <property type="match status" value="1"/>
</dbReference>
<evidence type="ECO:0000256" key="4">
    <source>
        <dbReference type="SAM" id="MobiDB-lite"/>
    </source>
</evidence>
<accession>A0A5E4MVK3</accession>
<dbReference type="SMART" id="SM00746">
    <property type="entry name" value="TRASH"/>
    <property type="match status" value="2"/>
</dbReference>
<feature type="domain" description="TRASH" evidence="5">
    <location>
        <begin position="371"/>
        <end position="410"/>
    </location>
</feature>
<feature type="region of interest" description="Disordered" evidence="4">
    <location>
        <begin position="598"/>
        <end position="641"/>
    </location>
</feature>
<feature type="compositionally biased region" description="Polar residues" evidence="4">
    <location>
        <begin position="842"/>
        <end position="861"/>
    </location>
</feature>
<evidence type="ECO:0000256" key="1">
    <source>
        <dbReference type="ARBA" id="ARBA00022499"/>
    </source>
</evidence>
<dbReference type="OrthoDB" id="10025028at2759"/>
<dbReference type="Proteomes" id="UP000325440">
    <property type="component" value="Unassembled WGS sequence"/>
</dbReference>
<protein>
    <recommendedName>
        <fullName evidence="5">TRASH domain-containing protein</fullName>
    </recommendedName>
</protein>
<feature type="region of interest" description="Disordered" evidence="4">
    <location>
        <begin position="842"/>
        <end position="891"/>
    </location>
</feature>
<proteinExistence type="predicted"/>
<gene>
    <name evidence="6" type="ORF">CINCED_3A004499</name>
</gene>
<dbReference type="PANTHER" id="PTHR45736:SF1">
    <property type="entry name" value="WITHOUT CHILDREN, ISOFORM B"/>
    <property type="match status" value="1"/>
</dbReference>
<feature type="domain" description="TRASH" evidence="5">
    <location>
        <begin position="560"/>
        <end position="595"/>
    </location>
</feature>
<organism evidence="6 7">
    <name type="scientific">Cinara cedri</name>
    <dbReference type="NCBI Taxonomy" id="506608"/>
    <lineage>
        <taxon>Eukaryota</taxon>
        <taxon>Metazoa</taxon>
        <taxon>Ecdysozoa</taxon>
        <taxon>Arthropoda</taxon>
        <taxon>Hexapoda</taxon>
        <taxon>Insecta</taxon>
        <taxon>Pterygota</taxon>
        <taxon>Neoptera</taxon>
        <taxon>Paraneoptera</taxon>
        <taxon>Hemiptera</taxon>
        <taxon>Sternorrhyncha</taxon>
        <taxon>Aphidomorpha</taxon>
        <taxon>Aphidoidea</taxon>
        <taxon>Aphididae</taxon>
        <taxon>Lachninae</taxon>
        <taxon>Cinara</taxon>
    </lineage>
</organism>
<feature type="region of interest" description="Disordered" evidence="4">
    <location>
        <begin position="753"/>
        <end position="787"/>
    </location>
</feature>
<feature type="compositionally biased region" description="Acidic residues" evidence="4">
    <location>
        <begin position="764"/>
        <end position="774"/>
    </location>
</feature>
<evidence type="ECO:0000259" key="5">
    <source>
        <dbReference type="SMART" id="SM00746"/>
    </source>
</evidence>
<name>A0A5E4MVK3_9HEMI</name>
<evidence type="ECO:0000256" key="3">
    <source>
        <dbReference type="ARBA" id="ARBA00022843"/>
    </source>
</evidence>
<keyword evidence="2" id="KW-0597">Phosphoprotein</keyword>